<accession>A0A8H7BPD4</accession>
<dbReference type="PANTHER" id="PTHR17598">
    <property type="entry name" value="DNA POLYMERASE DELTA SUBUNIT 3"/>
    <property type="match status" value="1"/>
</dbReference>
<protein>
    <recommendedName>
        <fullName evidence="2">DNA polymerase delta subunit 3</fullName>
    </recommendedName>
</protein>
<dbReference type="InterPro" id="IPR041913">
    <property type="entry name" value="POLD3_sf"/>
</dbReference>
<feature type="compositionally biased region" description="Acidic residues" evidence="5">
    <location>
        <begin position="339"/>
        <end position="352"/>
    </location>
</feature>
<gene>
    <name evidence="6" type="primary">POLD3</name>
    <name evidence="6" type="ORF">EC973_005461</name>
</gene>
<comment type="subcellular location">
    <subcellularLocation>
        <location evidence="1">Nucleus</location>
    </subcellularLocation>
</comment>
<dbReference type="Pfam" id="PF09507">
    <property type="entry name" value="CDC27"/>
    <property type="match status" value="1"/>
</dbReference>
<evidence type="ECO:0000313" key="7">
    <source>
        <dbReference type="Proteomes" id="UP000605846"/>
    </source>
</evidence>
<dbReference type="GO" id="GO:0003887">
    <property type="term" value="F:DNA-directed DNA polymerase activity"/>
    <property type="evidence" value="ECO:0007669"/>
    <property type="project" value="TreeGrafter"/>
</dbReference>
<name>A0A8H7BPD4_9FUNG</name>
<feature type="compositionally biased region" description="Acidic residues" evidence="5">
    <location>
        <begin position="317"/>
        <end position="327"/>
    </location>
</feature>
<dbReference type="AlphaFoldDB" id="A0A8H7BPD4"/>
<sequence length="462" mass="50961">MSTIKTYLIYRTRCFLPTFTVTAKENMIGCHGREFVASHRRVPTTQKIPNMSLYKDFLDVAVLQEKKPISYKALARHLGIHVNTAKQALFEYASRNPSIHAVYCITGTIATATANVYSVRIVNGSELEETKKEFKTLTGVHVYGVAAYGPKVLMGVLNAIGGNLYFQDFSVFVMANKEIPEVAIEDRIKCGAFKNANSSRKQQHTKPIAAPSLQSTTVKAKEEIKKAVPEKPLSKAKETITVSNKGKVASTTSAPTNKRSYALSFDKAKPKQATASKAGDTPKTENKGKTDGAGQEISDEELDRRMAMSNIQASDIFSDDDENMEEAVPEKKKRRLIIEEDEEMEDAVEESEPATTPVKDQEDDQPEKLAPAGKVMRKVLKKKTSKNARGFLGKDIQKMTEDVWEWEAVDAERSDKTKSTSKADTDAPSNTAKSESAAKTKSSGKKGASGEQRSLLSFWGKR</sequence>
<dbReference type="InterPro" id="IPR019038">
    <property type="entry name" value="POLD3"/>
</dbReference>
<evidence type="ECO:0000256" key="1">
    <source>
        <dbReference type="ARBA" id="ARBA00004123"/>
    </source>
</evidence>
<dbReference type="Proteomes" id="UP000605846">
    <property type="component" value="Unassembled WGS sequence"/>
</dbReference>
<dbReference type="OrthoDB" id="514823at2759"/>
<feature type="compositionally biased region" description="Polar residues" evidence="5">
    <location>
        <begin position="240"/>
        <end position="259"/>
    </location>
</feature>
<evidence type="ECO:0000256" key="2">
    <source>
        <dbReference type="ARBA" id="ARBA00017589"/>
    </source>
</evidence>
<feature type="compositionally biased region" description="Low complexity" evidence="5">
    <location>
        <begin position="431"/>
        <end position="451"/>
    </location>
</feature>
<dbReference type="PANTHER" id="PTHR17598:SF13">
    <property type="entry name" value="DNA POLYMERASE DELTA SUBUNIT 3"/>
    <property type="match status" value="1"/>
</dbReference>
<feature type="region of interest" description="Disordered" evidence="5">
    <location>
        <begin position="235"/>
        <end position="394"/>
    </location>
</feature>
<dbReference type="GO" id="GO:0006271">
    <property type="term" value="P:DNA strand elongation involved in DNA replication"/>
    <property type="evidence" value="ECO:0007669"/>
    <property type="project" value="TreeGrafter"/>
</dbReference>
<dbReference type="Gene3D" id="3.90.1030.20">
    <property type="entry name" value="DNA polymerase delta, p66 (Cdc27) subunit, wHTH domain"/>
    <property type="match status" value="1"/>
</dbReference>
<organism evidence="6 7">
    <name type="scientific">Apophysomyces ossiformis</name>
    <dbReference type="NCBI Taxonomy" id="679940"/>
    <lineage>
        <taxon>Eukaryota</taxon>
        <taxon>Fungi</taxon>
        <taxon>Fungi incertae sedis</taxon>
        <taxon>Mucoromycota</taxon>
        <taxon>Mucoromycotina</taxon>
        <taxon>Mucoromycetes</taxon>
        <taxon>Mucorales</taxon>
        <taxon>Mucorineae</taxon>
        <taxon>Mucoraceae</taxon>
        <taxon>Apophysomyces</taxon>
    </lineage>
</organism>
<feature type="compositionally biased region" description="Basic and acidic residues" evidence="5">
    <location>
        <begin position="410"/>
        <end position="425"/>
    </location>
</feature>
<keyword evidence="4" id="KW-0539">Nucleus</keyword>
<feature type="compositionally biased region" description="Basic residues" evidence="5">
    <location>
        <begin position="375"/>
        <end position="386"/>
    </location>
</feature>
<reference evidence="6" key="1">
    <citation type="submission" date="2020-01" db="EMBL/GenBank/DDBJ databases">
        <title>Genome Sequencing of Three Apophysomyces-Like Fungal Strains Confirms a Novel Fungal Genus in the Mucoromycota with divergent Burkholderia-like Endosymbiotic Bacteria.</title>
        <authorList>
            <person name="Stajich J.E."/>
            <person name="Macias A.M."/>
            <person name="Carter-House D."/>
            <person name="Lovett B."/>
            <person name="Kasson L.R."/>
            <person name="Berry K."/>
            <person name="Grigoriev I."/>
            <person name="Chang Y."/>
            <person name="Spatafora J."/>
            <person name="Kasson M.T."/>
        </authorList>
    </citation>
    <scope>NUCLEOTIDE SEQUENCE</scope>
    <source>
        <strain evidence="6">NRRL A-21654</strain>
    </source>
</reference>
<keyword evidence="3" id="KW-0235">DNA replication</keyword>
<comment type="caution">
    <text evidence="6">The sequence shown here is derived from an EMBL/GenBank/DDBJ whole genome shotgun (WGS) entry which is preliminary data.</text>
</comment>
<feature type="compositionally biased region" description="Basic and acidic residues" evidence="5">
    <location>
        <begin position="280"/>
        <end position="290"/>
    </location>
</feature>
<keyword evidence="7" id="KW-1185">Reference proteome</keyword>
<proteinExistence type="predicted"/>
<evidence type="ECO:0000256" key="3">
    <source>
        <dbReference type="ARBA" id="ARBA00022705"/>
    </source>
</evidence>
<dbReference type="GO" id="GO:0006297">
    <property type="term" value="P:nucleotide-excision repair, DNA gap filling"/>
    <property type="evidence" value="ECO:0007669"/>
    <property type="project" value="TreeGrafter"/>
</dbReference>
<evidence type="ECO:0000256" key="4">
    <source>
        <dbReference type="ARBA" id="ARBA00023242"/>
    </source>
</evidence>
<feature type="region of interest" description="Disordered" evidence="5">
    <location>
        <begin position="408"/>
        <end position="462"/>
    </location>
</feature>
<dbReference type="GO" id="GO:1904161">
    <property type="term" value="P:DNA synthesis involved in UV-damage excision repair"/>
    <property type="evidence" value="ECO:0007669"/>
    <property type="project" value="TreeGrafter"/>
</dbReference>
<dbReference type="EMBL" id="JABAYA010000031">
    <property type="protein sequence ID" value="KAF7728835.1"/>
    <property type="molecule type" value="Genomic_DNA"/>
</dbReference>
<evidence type="ECO:0000256" key="5">
    <source>
        <dbReference type="SAM" id="MobiDB-lite"/>
    </source>
</evidence>
<dbReference type="GO" id="GO:0043625">
    <property type="term" value="C:delta DNA polymerase complex"/>
    <property type="evidence" value="ECO:0007669"/>
    <property type="project" value="InterPro"/>
</dbReference>
<evidence type="ECO:0000313" key="6">
    <source>
        <dbReference type="EMBL" id="KAF7728835.1"/>
    </source>
</evidence>